<proteinExistence type="predicted"/>
<name>A0A6G1JPD9_9PLEO</name>
<dbReference type="AlphaFoldDB" id="A0A6G1JPD9"/>
<dbReference type="Proteomes" id="UP000799428">
    <property type="component" value="Unassembled WGS sequence"/>
</dbReference>
<organism evidence="1 2">
    <name type="scientific">Pleomassaria siparia CBS 279.74</name>
    <dbReference type="NCBI Taxonomy" id="1314801"/>
    <lineage>
        <taxon>Eukaryota</taxon>
        <taxon>Fungi</taxon>
        <taxon>Dikarya</taxon>
        <taxon>Ascomycota</taxon>
        <taxon>Pezizomycotina</taxon>
        <taxon>Dothideomycetes</taxon>
        <taxon>Pleosporomycetidae</taxon>
        <taxon>Pleosporales</taxon>
        <taxon>Pleomassariaceae</taxon>
        <taxon>Pleomassaria</taxon>
    </lineage>
</organism>
<gene>
    <name evidence="1" type="ORF">K504DRAFT_524587</name>
</gene>
<accession>A0A6G1JPD9</accession>
<dbReference type="EMBL" id="MU005820">
    <property type="protein sequence ID" value="KAF2702494.1"/>
    <property type="molecule type" value="Genomic_DNA"/>
</dbReference>
<keyword evidence="2" id="KW-1185">Reference proteome</keyword>
<evidence type="ECO:0000313" key="1">
    <source>
        <dbReference type="EMBL" id="KAF2702494.1"/>
    </source>
</evidence>
<evidence type="ECO:0000313" key="2">
    <source>
        <dbReference type="Proteomes" id="UP000799428"/>
    </source>
</evidence>
<dbReference type="OrthoDB" id="5425274at2759"/>
<protein>
    <submittedName>
        <fullName evidence="1">Uncharacterized protein</fullName>
    </submittedName>
</protein>
<sequence>MYFTSGLPGRLTKLASIQHENTVDSSVQNLFLFQCHVAVVPRYYKGYNRNKSLKIIY</sequence>
<reference evidence="1" key="1">
    <citation type="journal article" date="2020" name="Stud. Mycol.">
        <title>101 Dothideomycetes genomes: a test case for predicting lifestyles and emergence of pathogens.</title>
        <authorList>
            <person name="Haridas S."/>
            <person name="Albert R."/>
            <person name="Binder M."/>
            <person name="Bloem J."/>
            <person name="Labutti K."/>
            <person name="Salamov A."/>
            <person name="Andreopoulos B."/>
            <person name="Baker S."/>
            <person name="Barry K."/>
            <person name="Bills G."/>
            <person name="Bluhm B."/>
            <person name="Cannon C."/>
            <person name="Castanera R."/>
            <person name="Culley D."/>
            <person name="Daum C."/>
            <person name="Ezra D."/>
            <person name="Gonzalez J."/>
            <person name="Henrissat B."/>
            <person name="Kuo A."/>
            <person name="Liang C."/>
            <person name="Lipzen A."/>
            <person name="Lutzoni F."/>
            <person name="Magnuson J."/>
            <person name="Mondo S."/>
            <person name="Nolan M."/>
            <person name="Ohm R."/>
            <person name="Pangilinan J."/>
            <person name="Park H.-J."/>
            <person name="Ramirez L."/>
            <person name="Alfaro M."/>
            <person name="Sun H."/>
            <person name="Tritt A."/>
            <person name="Yoshinaga Y."/>
            <person name="Zwiers L.-H."/>
            <person name="Turgeon B."/>
            <person name="Goodwin S."/>
            <person name="Spatafora J."/>
            <person name="Crous P."/>
            <person name="Grigoriev I."/>
        </authorList>
    </citation>
    <scope>NUCLEOTIDE SEQUENCE</scope>
    <source>
        <strain evidence="1">CBS 279.74</strain>
    </source>
</reference>